<dbReference type="RefSeq" id="WP_088559820.1">
    <property type="nucleotide sequence ID" value="NZ_FYEH01000001.1"/>
</dbReference>
<evidence type="ECO:0000313" key="2">
    <source>
        <dbReference type="Proteomes" id="UP000197065"/>
    </source>
</evidence>
<dbReference type="AlphaFoldDB" id="A0A212QBD0"/>
<dbReference type="SUPFAM" id="SSF50346">
    <property type="entry name" value="PRC-barrel domain"/>
    <property type="match status" value="2"/>
</dbReference>
<dbReference type="Gene3D" id="3.90.50.10">
    <property type="entry name" value="Photosynthetic Reaction Center, subunit H, domain 2"/>
    <property type="match status" value="2"/>
</dbReference>
<sequence>MVHTIYGLKGYTIGAADGDIGSVSDALFDDQTSLIRWWVVDTGHWLPGRKVLLPPAAFSPPDDASKRLPTSLTKAQIEASPDILTDKPVDRQIEEAISRHYAWDPYSIGDVPAFIAPWGTAAIGAITPEHDEKDAVAQELEVEAGENVDPHLRSAAAILGYYVNAADGEFGHVEDLVVADGLNRLTHVVVDTRNWLPGRKVVLPIKKFKAVDWFEQTIATEFTRQQIENGPEFDPGKPLDEADAEKADHVGYWRL</sequence>
<protein>
    <recommendedName>
        <fullName evidence="3">PRC-barrel domain-containing protein</fullName>
    </recommendedName>
</protein>
<dbReference type="InterPro" id="IPR011033">
    <property type="entry name" value="PRC_barrel-like_sf"/>
</dbReference>
<gene>
    <name evidence="1" type="ORF">SAMN07250955_101543</name>
</gene>
<dbReference type="GO" id="GO:0019684">
    <property type="term" value="P:photosynthesis, light reaction"/>
    <property type="evidence" value="ECO:0007669"/>
    <property type="project" value="InterPro"/>
</dbReference>
<keyword evidence="2" id="KW-1185">Reference proteome</keyword>
<accession>A0A212QBD0</accession>
<proteinExistence type="predicted"/>
<name>A0A212QBD0_9PROT</name>
<organism evidence="1 2">
    <name type="scientific">Arboricoccus pini</name>
    <dbReference type="NCBI Taxonomy" id="1963835"/>
    <lineage>
        <taxon>Bacteria</taxon>
        <taxon>Pseudomonadati</taxon>
        <taxon>Pseudomonadota</taxon>
        <taxon>Alphaproteobacteria</taxon>
        <taxon>Geminicoccales</taxon>
        <taxon>Geminicoccaceae</taxon>
        <taxon>Arboricoccus</taxon>
    </lineage>
</organism>
<dbReference type="GO" id="GO:0030077">
    <property type="term" value="C:plasma membrane light-harvesting complex"/>
    <property type="evidence" value="ECO:0007669"/>
    <property type="project" value="InterPro"/>
</dbReference>
<evidence type="ECO:0000313" key="1">
    <source>
        <dbReference type="EMBL" id="SNB56610.1"/>
    </source>
</evidence>
<dbReference type="OrthoDB" id="7274881at2"/>
<evidence type="ECO:0008006" key="3">
    <source>
        <dbReference type="Google" id="ProtNLM"/>
    </source>
</evidence>
<dbReference type="EMBL" id="FYEH01000001">
    <property type="protein sequence ID" value="SNB56610.1"/>
    <property type="molecule type" value="Genomic_DNA"/>
</dbReference>
<dbReference type="InterPro" id="IPR014747">
    <property type="entry name" value="Bac_photo_RC_H_C"/>
</dbReference>
<dbReference type="Proteomes" id="UP000197065">
    <property type="component" value="Unassembled WGS sequence"/>
</dbReference>
<reference evidence="1 2" key="1">
    <citation type="submission" date="2017-06" db="EMBL/GenBank/DDBJ databases">
        <authorList>
            <person name="Kim H.J."/>
            <person name="Triplett B.A."/>
        </authorList>
    </citation>
    <scope>NUCLEOTIDE SEQUENCE [LARGE SCALE GENOMIC DNA]</scope>
    <source>
        <strain evidence="1 2">B29T1</strain>
    </source>
</reference>